<dbReference type="GO" id="GO:0004351">
    <property type="term" value="F:glutamate decarboxylase activity"/>
    <property type="evidence" value="ECO:0007669"/>
    <property type="project" value="UniProtKB-EC"/>
</dbReference>
<dbReference type="Gene3D" id="3.90.1150.160">
    <property type="match status" value="1"/>
</dbReference>
<protein>
    <recommendedName>
        <fullName evidence="3 9">Glutamate decarboxylase</fullName>
        <ecNumber evidence="3 9">4.1.1.15</ecNumber>
    </recommendedName>
</protein>
<dbReference type="FunFam" id="4.10.280.50:FF:000001">
    <property type="entry name" value="Glutamate decarboxylase"/>
    <property type="match status" value="1"/>
</dbReference>
<comment type="cofactor">
    <cofactor evidence="1 7 8">
        <name>pyridoxal 5'-phosphate</name>
        <dbReference type="ChEBI" id="CHEBI:597326"/>
    </cofactor>
</comment>
<dbReference type="EMBL" id="KB454494">
    <property type="protein sequence ID" value="EME31111.1"/>
    <property type="molecule type" value="Genomic_DNA"/>
</dbReference>
<dbReference type="GO" id="GO:0005829">
    <property type="term" value="C:cytosol"/>
    <property type="evidence" value="ECO:0007669"/>
    <property type="project" value="TreeGrafter"/>
</dbReference>
<dbReference type="FunFam" id="3.40.640.10:FF:000017">
    <property type="entry name" value="Glutamate decarboxylase"/>
    <property type="match status" value="1"/>
</dbReference>
<evidence type="ECO:0000256" key="6">
    <source>
        <dbReference type="ARBA" id="ARBA00048868"/>
    </source>
</evidence>
<dbReference type="OMA" id="ECRDKNM"/>
<dbReference type="GeneID" id="17089787"/>
<dbReference type="Proteomes" id="UP000030680">
    <property type="component" value="Unassembled WGS sequence"/>
</dbReference>
<dbReference type="InterPro" id="IPR015421">
    <property type="entry name" value="PyrdxlP-dep_Trfase_major"/>
</dbReference>
<dbReference type="PANTHER" id="PTHR43321">
    <property type="entry name" value="GLUTAMATE DECARBOXYLASE"/>
    <property type="match status" value="1"/>
</dbReference>
<evidence type="ECO:0000256" key="2">
    <source>
        <dbReference type="ARBA" id="ARBA00009533"/>
    </source>
</evidence>
<dbReference type="RefSeq" id="XP_005707631.1">
    <property type="nucleotide sequence ID" value="XM_005707574.1"/>
</dbReference>
<proteinExistence type="inferred from homology"/>
<dbReference type="Gene3D" id="3.40.640.10">
    <property type="entry name" value="Type I PLP-dependent aspartate aminotransferase-like (Major domain)"/>
    <property type="match status" value="1"/>
</dbReference>
<dbReference type="Pfam" id="PF00282">
    <property type="entry name" value="Pyridoxal_deC"/>
    <property type="match status" value="1"/>
</dbReference>
<evidence type="ECO:0000313" key="11">
    <source>
        <dbReference type="Proteomes" id="UP000030680"/>
    </source>
</evidence>
<keyword evidence="4 7" id="KW-0663">Pyridoxal phosphate</keyword>
<evidence type="ECO:0000256" key="5">
    <source>
        <dbReference type="ARBA" id="ARBA00023239"/>
    </source>
</evidence>
<evidence type="ECO:0000313" key="10">
    <source>
        <dbReference type="EMBL" id="EME31111.1"/>
    </source>
</evidence>
<dbReference type="GO" id="GO:0006538">
    <property type="term" value="P:L-glutamate catabolic process"/>
    <property type="evidence" value="ECO:0007669"/>
    <property type="project" value="TreeGrafter"/>
</dbReference>
<keyword evidence="9" id="KW-0210">Decarboxylase</keyword>
<dbReference type="EC" id="4.1.1.15" evidence="3 9"/>
<comment type="catalytic activity">
    <reaction evidence="6 9">
        <text>L-glutamate + H(+) = 4-aminobutanoate + CO2</text>
        <dbReference type="Rhea" id="RHEA:17785"/>
        <dbReference type="ChEBI" id="CHEBI:15378"/>
        <dbReference type="ChEBI" id="CHEBI:16526"/>
        <dbReference type="ChEBI" id="CHEBI:29985"/>
        <dbReference type="ChEBI" id="CHEBI:59888"/>
        <dbReference type="EC" id="4.1.1.15"/>
    </reaction>
</comment>
<evidence type="ECO:0000256" key="7">
    <source>
        <dbReference type="PIRSR" id="PIRSR602129-50"/>
    </source>
</evidence>
<evidence type="ECO:0000256" key="8">
    <source>
        <dbReference type="RuleBase" id="RU000382"/>
    </source>
</evidence>
<evidence type="ECO:0000256" key="3">
    <source>
        <dbReference type="ARBA" id="ARBA00012421"/>
    </source>
</evidence>
<dbReference type="NCBIfam" id="TIGR01788">
    <property type="entry name" value="Glu-decarb-GAD"/>
    <property type="match status" value="1"/>
</dbReference>
<comment type="similarity">
    <text evidence="2 8">Belongs to the group II decarboxylase family.</text>
</comment>
<evidence type="ECO:0000256" key="9">
    <source>
        <dbReference type="RuleBase" id="RU361171"/>
    </source>
</evidence>
<dbReference type="InterPro" id="IPR015424">
    <property type="entry name" value="PyrdxlP-dep_Trfase"/>
</dbReference>
<organism evidence="10 11">
    <name type="scientific">Galdieria sulphuraria</name>
    <name type="common">Red alga</name>
    <dbReference type="NCBI Taxonomy" id="130081"/>
    <lineage>
        <taxon>Eukaryota</taxon>
        <taxon>Rhodophyta</taxon>
        <taxon>Bangiophyceae</taxon>
        <taxon>Galdieriales</taxon>
        <taxon>Galdieriaceae</taxon>
        <taxon>Galdieria</taxon>
    </lineage>
</organism>
<keyword evidence="11" id="KW-1185">Reference proteome</keyword>
<dbReference type="Gramene" id="EME31111">
    <property type="protein sequence ID" value="EME31111"/>
    <property type="gene ID" value="Gasu_16100"/>
</dbReference>
<sequence length="525" mass="60024">MPLHPVHSKPSQQKDNEDSLCGSVFASRYMSKPIPTYRMPEEAMPPEVAYQLIHEELALDGNPQLNLASFVTVWMEPQADRLMTENIGKNFIDLEEYPCTAELQKRCVNMIAHLFHVPTEQGQSDSVGTATVGSSEAIMLAGLAFKWRWKQARKQAGLSTEKPNLVMGSNVQVCWEKFCRYFEVEARYVPVSENLLIMEPEKAMSYVDENTIGVCSILGSTYNGAFEDVKKLNDCLCKLNEEKGWNVPIHVDAASGGFIAPFLYPDLVWDFRLPLVRSINVSGHKYGLVYPGVGWVVWKSQEDLPQDLIFHVNYLGADQATFTLNFSKGAGQIVAQYYQFIPMGQNGYRAVLSNLQKICQYLRKKVEESGRFRVYSDEVSVPLVAFGLKEPQAYDEFDISHRLKEYGWIVPAYNFPPKAEHIKVLRVVIRETFSRDLCDMLWRDLMWTLEELDRKTPDSIRHGRELLMEKNRQKHKAFAHVKVRETKLVKTFFSESCLESKTKNQWSLLVLGLYSFKVCVGIPIS</sequence>
<dbReference type="eggNOG" id="KOG1383">
    <property type="taxonomic scope" value="Eukaryota"/>
</dbReference>
<dbReference type="AlphaFoldDB" id="M2W5Q0"/>
<dbReference type="PANTHER" id="PTHR43321:SF3">
    <property type="entry name" value="GLUTAMATE DECARBOXYLASE"/>
    <property type="match status" value="1"/>
</dbReference>
<dbReference type="STRING" id="130081.M2W5Q0"/>
<dbReference type="SUPFAM" id="SSF53383">
    <property type="entry name" value="PLP-dependent transferases"/>
    <property type="match status" value="1"/>
</dbReference>
<keyword evidence="5 8" id="KW-0456">Lyase</keyword>
<gene>
    <name evidence="10" type="ORF">Gasu_16100</name>
</gene>
<dbReference type="OrthoDB" id="5152799at2759"/>
<reference evidence="11" key="1">
    <citation type="journal article" date="2013" name="Science">
        <title>Gene transfer from bacteria and archaea facilitated evolution of an extremophilic eukaryote.</title>
        <authorList>
            <person name="Schonknecht G."/>
            <person name="Chen W.H."/>
            <person name="Ternes C.M."/>
            <person name="Barbier G.G."/>
            <person name="Shrestha R.P."/>
            <person name="Stanke M."/>
            <person name="Brautigam A."/>
            <person name="Baker B.J."/>
            <person name="Banfield J.F."/>
            <person name="Garavito R.M."/>
            <person name="Carr K."/>
            <person name="Wilkerson C."/>
            <person name="Rensing S.A."/>
            <person name="Gagneul D."/>
            <person name="Dickenson N.E."/>
            <person name="Oesterhelt C."/>
            <person name="Lercher M.J."/>
            <person name="Weber A.P."/>
        </authorList>
    </citation>
    <scope>NUCLEOTIDE SEQUENCE [LARGE SCALE GENOMIC DNA]</scope>
    <source>
        <strain evidence="11">074W</strain>
    </source>
</reference>
<evidence type="ECO:0000256" key="4">
    <source>
        <dbReference type="ARBA" id="ARBA00022898"/>
    </source>
</evidence>
<evidence type="ECO:0000256" key="1">
    <source>
        <dbReference type="ARBA" id="ARBA00001933"/>
    </source>
</evidence>
<dbReference type="InterPro" id="IPR010107">
    <property type="entry name" value="Glutamate_decarboxylase"/>
</dbReference>
<name>M2W5Q0_GALSU</name>
<feature type="modified residue" description="N6-(pyridoxal phosphate)lysine" evidence="7">
    <location>
        <position position="285"/>
    </location>
</feature>
<accession>M2W5Q0</accession>
<dbReference type="Gene3D" id="4.10.280.50">
    <property type="match status" value="1"/>
</dbReference>
<dbReference type="InterPro" id="IPR002129">
    <property type="entry name" value="PyrdxlP-dep_de-COase"/>
</dbReference>
<dbReference type="GO" id="GO:0030170">
    <property type="term" value="F:pyridoxal phosphate binding"/>
    <property type="evidence" value="ECO:0007669"/>
    <property type="project" value="InterPro"/>
</dbReference>